<dbReference type="SUPFAM" id="SSF49879">
    <property type="entry name" value="SMAD/FHA domain"/>
    <property type="match status" value="1"/>
</dbReference>
<dbReference type="AlphaFoldDB" id="L0K9T5"/>
<reference evidence="3" key="1">
    <citation type="submission" date="2012-02" db="EMBL/GenBank/DDBJ databases">
        <title>The complete genome of Halobacteroides halobius DSM 5150.</title>
        <authorList>
            <person name="Lucas S."/>
            <person name="Copeland A."/>
            <person name="Lapidus A."/>
            <person name="Glavina del Rio T."/>
            <person name="Dalin E."/>
            <person name="Tice H."/>
            <person name="Bruce D."/>
            <person name="Goodwin L."/>
            <person name="Pitluck S."/>
            <person name="Peters L."/>
            <person name="Mikhailova N."/>
            <person name="Gu W."/>
            <person name="Kyrpides N."/>
            <person name="Mavromatis K."/>
            <person name="Ivanova N."/>
            <person name="Brettin T."/>
            <person name="Detter J.C."/>
            <person name="Han C."/>
            <person name="Larimer F."/>
            <person name="Land M."/>
            <person name="Hauser L."/>
            <person name="Markowitz V."/>
            <person name="Cheng J.-F."/>
            <person name="Hugenholtz P."/>
            <person name="Woyke T."/>
            <person name="Wu D."/>
            <person name="Tindall B."/>
            <person name="Pomrenke H."/>
            <person name="Brambilla E."/>
            <person name="Klenk H.-P."/>
            <person name="Eisen J.A."/>
        </authorList>
    </citation>
    <scope>NUCLEOTIDE SEQUENCE [LARGE SCALE GENOMIC DNA]</scope>
    <source>
        <strain evidence="3">ATCC 35273 / DSM 5150 / MD-1</strain>
    </source>
</reference>
<evidence type="ECO:0000259" key="1">
    <source>
        <dbReference type="PROSITE" id="PS50006"/>
    </source>
</evidence>
<proteinExistence type="predicted"/>
<gene>
    <name evidence="2" type="ordered locus">Halha_0887</name>
</gene>
<dbReference type="STRING" id="748449.Halha_0887"/>
<dbReference type="PROSITE" id="PS50006">
    <property type="entry name" value="FHA_DOMAIN"/>
    <property type="match status" value="1"/>
</dbReference>
<dbReference type="eggNOG" id="COG1716">
    <property type="taxonomic scope" value="Bacteria"/>
</dbReference>
<dbReference type="InterPro" id="IPR008984">
    <property type="entry name" value="SMAD_FHA_dom_sf"/>
</dbReference>
<dbReference type="Gene3D" id="2.60.200.20">
    <property type="match status" value="1"/>
</dbReference>
<dbReference type="InterPro" id="IPR000253">
    <property type="entry name" value="FHA_dom"/>
</dbReference>
<dbReference type="Proteomes" id="UP000010880">
    <property type="component" value="Chromosome"/>
</dbReference>
<dbReference type="KEGG" id="hhl:Halha_0887"/>
<protein>
    <submittedName>
        <fullName evidence="2">FHA domain-containing protein</fullName>
    </submittedName>
</protein>
<accession>L0K9T5</accession>
<dbReference type="HOGENOM" id="CLU_1114596_0_0_9"/>
<sequence>MKFGSKLTRKVKSMFSDDPRTSFRQSLITKIISEMKNKQRRGKRGIYVPDYYQISIAKSQSKQINNKLKSKVYQTIKSYIEDEEFKLRNNLRLDFKLDKDCKKIVIKGEFRIASINDRTFNHETKTFQGGISDLKKEDHTSTIKIKPLKRKEAYLRLLIDNKEKASFVLDSVETNIGRQLSNEIVISDRSVSRVHAQIIDKKYYYLVRDLNSTNGVLVNDEFITEKQLTDGDKIKLGEAILEFCCSKVD</sequence>
<dbReference type="Pfam" id="PF00498">
    <property type="entry name" value="FHA"/>
    <property type="match status" value="1"/>
</dbReference>
<dbReference type="EMBL" id="CP003359">
    <property type="protein sequence ID" value="AGB40853.1"/>
    <property type="molecule type" value="Genomic_DNA"/>
</dbReference>
<evidence type="ECO:0000313" key="3">
    <source>
        <dbReference type="Proteomes" id="UP000010880"/>
    </source>
</evidence>
<organism evidence="2 3">
    <name type="scientific">Halobacteroides halobius (strain ATCC 35273 / DSM 5150 / MD-1)</name>
    <dbReference type="NCBI Taxonomy" id="748449"/>
    <lineage>
        <taxon>Bacteria</taxon>
        <taxon>Bacillati</taxon>
        <taxon>Bacillota</taxon>
        <taxon>Clostridia</taxon>
        <taxon>Halanaerobiales</taxon>
        <taxon>Halobacteroidaceae</taxon>
        <taxon>Halobacteroides</taxon>
    </lineage>
</organism>
<evidence type="ECO:0000313" key="2">
    <source>
        <dbReference type="EMBL" id="AGB40853.1"/>
    </source>
</evidence>
<dbReference type="RefSeq" id="WP_015326578.1">
    <property type="nucleotide sequence ID" value="NC_019978.1"/>
</dbReference>
<feature type="domain" description="FHA" evidence="1">
    <location>
        <begin position="174"/>
        <end position="223"/>
    </location>
</feature>
<dbReference type="SMART" id="SM00240">
    <property type="entry name" value="FHA"/>
    <property type="match status" value="1"/>
</dbReference>
<dbReference type="CDD" id="cd00060">
    <property type="entry name" value="FHA"/>
    <property type="match status" value="1"/>
</dbReference>
<dbReference type="PANTHER" id="PTHR23308">
    <property type="entry name" value="NUCLEAR INHIBITOR OF PROTEIN PHOSPHATASE-1"/>
    <property type="match status" value="1"/>
</dbReference>
<dbReference type="InterPro" id="IPR050923">
    <property type="entry name" value="Cell_Proc_Reg/RNA_Proc"/>
</dbReference>
<keyword evidence="3" id="KW-1185">Reference proteome</keyword>
<name>L0K9T5_HALHC</name>
<dbReference type="OrthoDB" id="9816434at2"/>